<feature type="coiled-coil region" evidence="1">
    <location>
        <begin position="218"/>
        <end position="308"/>
    </location>
</feature>
<dbReference type="EMBL" id="JAOTEN010000001">
    <property type="protein sequence ID" value="MCU7613978.1"/>
    <property type="molecule type" value="Genomic_DNA"/>
</dbReference>
<dbReference type="Proteomes" id="UP001208114">
    <property type="component" value="Unassembled WGS sequence"/>
</dbReference>
<accession>A0ABT2VVF0</accession>
<reference evidence="4" key="1">
    <citation type="submission" date="2023-07" db="EMBL/GenBank/DDBJ databases">
        <title>Chryseobacterium sp. GMJ5 Genome sequencing and assembly.</title>
        <authorList>
            <person name="Jung Y."/>
        </authorList>
    </citation>
    <scope>NUCLEOTIDE SEQUENCE [LARGE SCALE GENOMIC DNA]</scope>
    <source>
        <strain evidence="4">GMJ5</strain>
    </source>
</reference>
<dbReference type="InterPro" id="IPR025280">
    <property type="entry name" value="SNIPE"/>
</dbReference>
<evidence type="ECO:0000256" key="1">
    <source>
        <dbReference type="SAM" id="Coils"/>
    </source>
</evidence>
<keyword evidence="4" id="KW-1185">Reference proteome</keyword>
<feature type="domain" description="Bacteriophage T5 Orf172 DNA-binding" evidence="2">
    <location>
        <begin position="325"/>
        <end position="408"/>
    </location>
</feature>
<protein>
    <submittedName>
        <fullName evidence="3">DUF4041 domain-containing protein</fullName>
    </submittedName>
</protein>
<dbReference type="Pfam" id="PF13250">
    <property type="entry name" value="SNIPE"/>
    <property type="match status" value="1"/>
</dbReference>
<gene>
    <name evidence="3" type="ORF">N0B16_05970</name>
</gene>
<evidence type="ECO:0000259" key="2">
    <source>
        <dbReference type="SMART" id="SM00974"/>
    </source>
</evidence>
<dbReference type="SMART" id="SM00974">
    <property type="entry name" value="T5orf172"/>
    <property type="match status" value="1"/>
</dbReference>
<comment type="caution">
    <text evidence="3">The sequence shown here is derived from an EMBL/GenBank/DDBJ whole genome shotgun (WGS) entry which is preliminary data.</text>
</comment>
<sequence length="452" mass="53144">MGIFDFLKKKELNTIEKLNSDLENCTKSKIEKEKALEKYSSIQNLEDEKTIISSQIEKQTVEFQELNEKYIKARETYEKLKNDISIFENNLELSEFGVYEPIYDFEKSDNFREEQNKIIAIQKLMIKEGTAAVCNTNWTIDGSLTKGKASTTKFIKLILRAFNGEADSLIAKVKWNNVNQIKERLKKGFITLNKLGEGQTVEISKSYFDLKMKELVLEYEYQAKKQQEKEELRALQEELREDEKARREYEKAQKDAEKEEAYYLKILEKVKKDFNEKNGNPEELQNKIIELEKELEEARLKKERALSMAQQTKRGHVYIISNIGSFGENVFKIGMTRRLEPMDRIKELGDASVPFRFDIHALIYSDEARTLEYELHKAFAEKALNLFNFRKEFFNVTLEEIENKIKELGFLAEFTSEPEAMEYKETIAIKNNLDIKLEERETLESKFPEFLI</sequence>
<organism evidence="3 4">
    <name type="scientific">Chryseobacterium gilvum</name>
    <dbReference type="NCBI Taxonomy" id="2976534"/>
    <lineage>
        <taxon>Bacteria</taxon>
        <taxon>Pseudomonadati</taxon>
        <taxon>Bacteroidota</taxon>
        <taxon>Flavobacteriia</taxon>
        <taxon>Flavobacteriales</taxon>
        <taxon>Weeksellaceae</taxon>
        <taxon>Chryseobacterium group</taxon>
        <taxon>Chryseobacterium</taxon>
    </lineage>
</organism>
<dbReference type="InterPro" id="IPR018306">
    <property type="entry name" value="Phage_T5_Orf172_DNA-bd"/>
</dbReference>
<evidence type="ECO:0000313" key="3">
    <source>
        <dbReference type="EMBL" id="MCU7613978.1"/>
    </source>
</evidence>
<keyword evidence="1" id="KW-0175">Coiled coil</keyword>
<dbReference type="RefSeq" id="WP_262989817.1">
    <property type="nucleotide sequence ID" value="NZ_JAOTEN010000001.1"/>
</dbReference>
<proteinExistence type="predicted"/>
<feature type="coiled-coil region" evidence="1">
    <location>
        <begin position="8"/>
        <end position="90"/>
    </location>
</feature>
<name>A0ABT2VVF0_9FLAO</name>
<evidence type="ECO:0000313" key="4">
    <source>
        <dbReference type="Proteomes" id="UP001208114"/>
    </source>
</evidence>
<dbReference type="Pfam" id="PF13455">
    <property type="entry name" value="MUG113"/>
    <property type="match status" value="1"/>
</dbReference>